<dbReference type="Proteomes" id="UP000185192">
    <property type="component" value="Unassembled WGS sequence"/>
</dbReference>
<keyword evidence="2" id="KW-1185">Reference proteome</keyword>
<accession>A0A1N6CV95</accession>
<gene>
    <name evidence="1" type="ORF">SAMN02745824_1049</name>
</gene>
<dbReference type="STRING" id="1123272.SAMN02745824_1049"/>
<organism evidence="1 2">
    <name type="scientific">Parasphingorhabdus marina DSM 22363</name>
    <dbReference type="NCBI Taxonomy" id="1123272"/>
    <lineage>
        <taxon>Bacteria</taxon>
        <taxon>Pseudomonadati</taxon>
        <taxon>Pseudomonadota</taxon>
        <taxon>Alphaproteobacteria</taxon>
        <taxon>Sphingomonadales</taxon>
        <taxon>Sphingomonadaceae</taxon>
        <taxon>Parasphingorhabdus</taxon>
    </lineage>
</organism>
<proteinExistence type="predicted"/>
<dbReference type="AlphaFoldDB" id="A0A1N6CV95"/>
<evidence type="ECO:0000313" key="2">
    <source>
        <dbReference type="Proteomes" id="UP000185192"/>
    </source>
</evidence>
<evidence type="ECO:0000313" key="1">
    <source>
        <dbReference type="EMBL" id="SIN62324.1"/>
    </source>
</evidence>
<sequence>MSDAPPGRCAAISMQMPDTVFQLRAKFFERPDAFQIAVHPGDLVIKFLMLADEAAEMIVHCHAFPSLFANCTVDIACTC</sequence>
<reference evidence="2" key="1">
    <citation type="submission" date="2016-11" db="EMBL/GenBank/DDBJ databases">
        <authorList>
            <person name="Varghese N."/>
            <person name="Submissions S."/>
        </authorList>
    </citation>
    <scope>NUCLEOTIDE SEQUENCE [LARGE SCALE GENOMIC DNA]</scope>
    <source>
        <strain evidence="2">DSM 22363</strain>
    </source>
</reference>
<dbReference type="EMBL" id="FSQW01000001">
    <property type="protein sequence ID" value="SIN62324.1"/>
    <property type="molecule type" value="Genomic_DNA"/>
</dbReference>
<protein>
    <submittedName>
        <fullName evidence="1">Uncharacterized protein</fullName>
    </submittedName>
</protein>
<name>A0A1N6CV95_9SPHN</name>